<dbReference type="Proteomes" id="UP000516160">
    <property type="component" value="Chromosome"/>
</dbReference>
<evidence type="ECO:0000256" key="1">
    <source>
        <dbReference type="ARBA" id="ARBA00022679"/>
    </source>
</evidence>
<evidence type="ECO:0000313" key="4">
    <source>
        <dbReference type="EMBL" id="QNO14203.1"/>
    </source>
</evidence>
<evidence type="ECO:0000313" key="5">
    <source>
        <dbReference type="Proteomes" id="UP000516160"/>
    </source>
</evidence>
<accession>A0A7G9W691</accession>
<dbReference type="PANTHER" id="PTHR43072">
    <property type="entry name" value="N-ACETYLTRANSFERASE"/>
    <property type="match status" value="1"/>
</dbReference>
<dbReference type="GO" id="GO:0016747">
    <property type="term" value="F:acyltransferase activity, transferring groups other than amino-acyl groups"/>
    <property type="evidence" value="ECO:0007669"/>
    <property type="project" value="InterPro"/>
</dbReference>
<reference evidence="4 5" key="1">
    <citation type="submission" date="2020-07" db="EMBL/GenBank/DDBJ databases">
        <title>Alkalicella. sp. LB2 genome.</title>
        <authorList>
            <person name="Postec A."/>
            <person name="Quemeneur M."/>
        </authorList>
    </citation>
    <scope>NUCLEOTIDE SEQUENCE [LARGE SCALE GENOMIC DNA]</scope>
    <source>
        <strain evidence="4 5">LB2</strain>
    </source>
</reference>
<keyword evidence="5" id="KW-1185">Reference proteome</keyword>
<dbReference type="RefSeq" id="WP_213167861.1">
    <property type="nucleotide sequence ID" value="NZ_CP058559.1"/>
</dbReference>
<evidence type="ECO:0000256" key="2">
    <source>
        <dbReference type="ARBA" id="ARBA00023315"/>
    </source>
</evidence>
<sequence>MSENYTRFFIREIDCFNEIIIENIAKVYSYNNPGSHEGIKDFWYDWFSNKIQGEKLTIIATETSGEIIVGVVRFWNSPYLENKWLIEGIETIPQMRRLGIARSLIKHGLSILKNRGIQEVSANISRRNIASIKLHESFGFEKVSTGTINSLGEYRGNSDEYKVSLGKK</sequence>
<dbReference type="AlphaFoldDB" id="A0A7G9W691"/>
<protein>
    <submittedName>
        <fullName evidence="4">GNAT family N-acetyltransferase</fullName>
    </submittedName>
</protein>
<name>A0A7G9W691_ALKCA</name>
<dbReference type="PROSITE" id="PS51186">
    <property type="entry name" value="GNAT"/>
    <property type="match status" value="1"/>
</dbReference>
<dbReference type="PANTHER" id="PTHR43072:SF23">
    <property type="entry name" value="UPF0039 PROTEIN C11D3.02C"/>
    <property type="match status" value="1"/>
</dbReference>
<dbReference type="Gene3D" id="3.40.630.30">
    <property type="match status" value="1"/>
</dbReference>
<dbReference type="SUPFAM" id="SSF55729">
    <property type="entry name" value="Acyl-CoA N-acyltransferases (Nat)"/>
    <property type="match status" value="1"/>
</dbReference>
<gene>
    <name evidence="4" type="ORF">HYG86_05165</name>
</gene>
<organism evidence="4 5">
    <name type="scientific">Alkalicella caledoniensis</name>
    <dbReference type="NCBI Taxonomy" id="2731377"/>
    <lineage>
        <taxon>Bacteria</taxon>
        <taxon>Bacillati</taxon>
        <taxon>Bacillota</taxon>
        <taxon>Clostridia</taxon>
        <taxon>Eubacteriales</taxon>
        <taxon>Proteinivoracaceae</taxon>
        <taxon>Alkalicella</taxon>
    </lineage>
</organism>
<dbReference type="KEGG" id="acae:HYG86_05165"/>
<dbReference type="CDD" id="cd04301">
    <property type="entry name" value="NAT_SF"/>
    <property type="match status" value="1"/>
</dbReference>
<dbReference type="Pfam" id="PF00583">
    <property type="entry name" value="Acetyltransf_1"/>
    <property type="match status" value="1"/>
</dbReference>
<keyword evidence="2" id="KW-0012">Acyltransferase</keyword>
<keyword evidence="1 4" id="KW-0808">Transferase</keyword>
<dbReference type="EMBL" id="CP058559">
    <property type="protein sequence ID" value="QNO14203.1"/>
    <property type="molecule type" value="Genomic_DNA"/>
</dbReference>
<dbReference type="InterPro" id="IPR000182">
    <property type="entry name" value="GNAT_dom"/>
</dbReference>
<proteinExistence type="predicted"/>
<evidence type="ECO:0000259" key="3">
    <source>
        <dbReference type="PROSITE" id="PS51186"/>
    </source>
</evidence>
<feature type="domain" description="N-acetyltransferase" evidence="3">
    <location>
        <begin position="11"/>
        <end position="168"/>
    </location>
</feature>
<dbReference type="InterPro" id="IPR016181">
    <property type="entry name" value="Acyl_CoA_acyltransferase"/>
</dbReference>